<evidence type="ECO:0000313" key="5">
    <source>
        <dbReference type="EMBL" id="BBD20219.1"/>
    </source>
</evidence>
<dbReference type="GO" id="GO:0006412">
    <property type="term" value="P:translation"/>
    <property type="evidence" value="ECO:0007669"/>
    <property type="project" value="InterPro"/>
</dbReference>
<evidence type="ECO:0000256" key="1">
    <source>
        <dbReference type="ARBA" id="ARBA00006700"/>
    </source>
</evidence>
<gene>
    <name evidence="5" type="primary">rpl23</name>
</gene>
<dbReference type="GO" id="GO:1990904">
    <property type="term" value="C:ribonucleoprotein complex"/>
    <property type="evidence" value="ECO:0007669"/>
    <property type="project" value="UniProtKB-KW"/>
</dbReference>
<dbReference type="GO" id="GO:0005840">
    <property type="term" value="C:ribosome"/>
    <property type="evidence" value="ECO:0007669"/>
    <property type="project" value="UniProtKB-KW"/>
</dbReference>
<name>A0A2Z6BER5_9CHLO</name>
<geneLocation type="chloroplast" evidence="5"/>
<comment type="similarity">
    <text evidence="1">Belongs to the universal ribosomal protein uL23 family.</text>
</comment>
<keyword evidence="5" id="KW-0150">Chloroplast</keyword>
<proteinExistence type="inferred from homology"/>
<dbReference type="RefSeq" id="YP_009478312.1">
    <property type="nucleotide sequence ID" value="NC_037480.1"/>
</dbReference>
<dbReference type="Gene3D" id="3.30.70.330">
    <property type="match status" value="1"/>
</dbReference>
<dbReference type="InterPro" id="IPR013025">
    <property type="entry name" value="Ribosomal_uL23-like"/>
</dbReference>
<evidence type="ECO:0000256" key="4">
    <source>
        <dbReference type="ARBA" id="ARBA00035287"/>
    </source>
</evidence>
<evidence type="ECO:0000256" key="2">
    <source>
        <dbReference type="ARBA" id="ARBA00022980"/>
    </source>
</evidence>
<reference evidence="5" key="1">
    <citation type="journal article" date="2018" name="Sci. Rep.">
        <title>Multiple losses of photosynthesis and convergent reductive genome evolution in the colourless green algae Prototheca.</title>
        <authorList>
            <person name="Suzuki S."/>
            <person name="Endoh R."/>
            <person name="Manabe R.I."/>
            <person name="Ohkuma M."/>
            <person name="Hirakawa Y."/>
        </authorList>
    </citation>
    <scope>NUCLEOTIDE SEQUENCE</scope>
    <source>
        <strain evidence="5">JCM 15793</strain>
    </source>
</reference>
<dbReference type="SUPFAM" id="SSF54189">
    <property type="entry name" value="Ribosomal proteins S24e, L23 and L15e"/>
    <property type="match status" value="1"/>
</dbReference>
<keyword evidence="5" id="KW-0934">Plastid</keyword>
<accession>A0A2Z6BER5</accession>
<dbReference type="AlphaFoldDB" id="A0A2Z6BER5"/>
<organism evidence="5">
    <name type="scientific">Prototheca cutis</name>
    <dbReference type="NCBI Taxonomy" id="575411"/>
    <lineage>
        <taxon>Eukaryota</taxon>
        <taxon>Viridiplantae</taxon>
        <taxon>Chlorophyta</taxon>
        <taxon>core chlorophytes</taxon>
        <taxon>Trebouxiophyceae</taxon>
        <taxon>Chlorellales</taxon>
        <taxon>Chlorellaceae</taxon>
        <taxon>Prototheca</taxon>
    </lineage>
</organism>
<dbReference type="GO" id="GO:0003735">
    <property type="term" value="F:structural constituent of ribosome"/>
    <property type="evidence" value="ECO:0007669"/>
    <property type="project" value="InterPro"/>
</dbReference>
<dbReference type="InterPro" id="IPR012678">
    <property type="entry name" value="Ribosomal_uL23/eL15/eS24_sf"/>
</dbReference>
<dbReference type="EMBL" id="AP018373">
    <property type="protein sequence ID" value="BBD20219.1"/>
    <property type="molecule type" value="Genomic_DNA"/>
</dbReference>
<keyword evidence="2 5" id="KW-0689">Ribosomal protein</keyword>
<keyword evidence="3" id="KW-0687">Ribonucleoprotein</keyword>
<dbReference type="Pfam" id="PF00276">
    <property type="entry name" value="Ribosomal_L23"/>
    <property type="match status" value="1"/>
</dbReference>
<evidence type="ECO:0000256" key="3">
    <source>
        <dbReference type="ARBA" id="ARBA00023274"/>
    </source>
</evidence>
<dbReference type="InterPro" id="IPR012677">
    <property type="entry name" value="Nucleotide-bd_a/b_plait_sf"/>
</dbReference>
<protein>
    <recommendedName>
        <fullName evidence="4">Large ribosomal subunit protein uL23c</fullName>
    </recommendedName>
</protein>
<dbReference type="GeneID" id="36676075"/>
<sequence>MVLDLLRYPVLNTPKYTRLFEKNQYCFDVDKKLSKPQIKKLLENFFNIKILAVNTHCPRQKNKRFKKSSNFKRVIITVNTKINL</sequence>